<dbReference type="OrthoDB" id="7363536at2"/>
<reference evidence="2 3" key="1">
    <citation type="submission" date="2019-06" db="EMBL/GenBank/DDBJ databases">
        <title>Genomic Encyclopedia of Type Strains, Phase IV (KMG-V): Genome sequencing to study the core and pangenomes of soil and plant-associated prokaryotes.</title>
        <authorList>
            <person name="Whitman W."/>
        </authorList>
    </citation>
    <scope>NUCLEOTIDE SEQUENCE [LARGE SCALE GENOMIC DNA]</scope>
    <source>
        <strain evidence="2 3">BR 11140</strain>
    </source>
</reference>
<organism evidence="2 3">
    <name type="scientific">Nitrospirillum amazonense</name>
    <dbReference type="NCBI Taxonomy" id="28077"/>
    <lineage>
        <taxon>Bacteria</taxon>
        <taxon>Pseudomonadati</taxon>
        <taxon>Pseudomonadota</taxon>
        <taxon>Alphaproteobacteria</taxon>
        <taxon>Rhodospirillales</taxon>
        <taxon>Azospirillaceae</taxon>
        <taxon>Nitrospirillum</taxon>
    </lineage>
</organism>
<evidence type="ECO:0000256" key="1">
    <source>
        <dbReference type="SAM" id="MobiDB-lite"/>
    </source>
</evidence>
<evidence type="ECO:0000313" key="2">
    <source>
        <dbReference type="EMBL" id="TWB62122.1"/>
    </source>
</evidence>
<evidence type="ECO:0000313" key="3">
    <source>
        <dbReference type="Proteomes" id="UP000318050"/>
    </source>
</evidence>
<protein>
    <submittedName>
        <fullName evidence="2">Uncharacterized protein</fullName>
    </submittedName>
</protein>
<dbReference type="Proteomes" id="UP000318050">
    <property type="component" value="Unassembled WGS sequence"/>
</dbReference>
<name>A0A560IST3_9PROT</name>
<proteinExistence type="predicted"/>
<gene>
    <name evidence="2" type="ORF">FBZ92_10557</name>
</gene>
<sequence>MVTIRGAGVGAVVGLALVLLGPVLARAEEPTMESLTKIVQTQLFSDDPAGRGGLVEFHDGYKFVQCRHMPHQTAVICEAAGTRGQSWMRHVLTKERRAALKELGFAADRQTGNFIRRWDAPPEPKLLMAFMVHALDVGYGSSGQDTEMQYGWFAAAECPARVASGNPYGGAVVLLGTKVKNVAQGCRLEPEDEGDQKPLPRPPAMPDDAPDVSSRQYKAIAEAVEWVAEGTGPEHHIAIFSWGDFYIQCLKAEDPSMQCEVVSADINPRLKPVLTPAVGRRLKKLGFLEPGYSLNYAQVFPLKAGAAGDGTKAIAETLAQAALTAFGTYAFLPLQVERHTSKPAR</sequence>
<dbReference type="EMBL" id="VITT01000005">
    <property type="protein sequence ID" value="TWB62122.1"/>
    <property type="molecule type" value="Genomic_DNA"/>
</dbReference>
<accession>A0A560IST3</accession>
<comment type="caution">
    <text evidence="2">The sequence shown here is derived from an EMBL/GenBank/DDBJ whole genome shotgun (WGS) entry which is preliminary data.</text>
</comment>
<dbReference type="AlphaFoldDB" id="A0A560IST3"/>
<feature type="region of interest" description="Disordered" evidence="1">
    <location>
        <begin position="188"/>
        <end position="211"/>
    </location>
</feature>